<dbReference type="Proteomes" id="UP000275652">
    <property type="component" value="Unassembled WGS sequence"/>
</dbReference>
<evidence type="ECO:0000313" key="8">
    <source>
        <dbReference type="Proteomes" id="UP000275652"/>
    </source>
</evidence>
<feature type="transmembrane region" description="Helical" evidence="5">
    <location>
        <begin position="203"/>
        <end position="223"/>
    </location>
</feature>
<evidence type="ECO:0000256" key="1">
    <source>
        <dbReference type="ARBA" id="ARBA00004173"/>
    </source>
</evidence>
<keyword evidence="4 5" id="KW-0472">Membrane</keyword>
<dbReference type="PROSITE" id="PS51503">
    <property type="entry name" value="HIG1"/>
    <property type="match status" value="1"/>
</dbReference>
<protein>
    <recommendedName>
        <fullName evidence="6">HIG1 domain-containing protein</fullName>
    </recommendedName>
</protein>
<accession>A0A9X8E160</accession>
<evidence type="ECO:0000256" key="4">
    <source>
        <dbReference type="ARBA" id="ARBA00023136"/>
    </source>
</evidence>
<dbReference type="EMBL" id="QUTI01023894">
    <property type="protein sequence ID" value="RLO07147.1"/>
    <property type="molecule type" value="Genomic_DNA"/>
</dbReference>
<keyword evidence="2 5" id="KW-0812">Transmembrane</keyword>
<gene>
    <name evidence="7" type="ORF">DYB28_003888</name>
</gene>
<dbReference type="GO" id="GO:0005739">
    <property type="term" value="C:mitochondrion"/>
    <property type="evidence" value="ECO:0007669"/>
    <property type="project" value="UniProtKB-SubCell"/>
</dbReference>
<feature type="transmembrane region" description="Helical" evidence="5">
    <location>
        <begin position="67"/>
        <end position="89"/>
    </location>
</feature>
<sequence>MQREVCRFVSSFYLYPGYAILAIYSKTLPPLPHFLIFLDQETPPTQTKAMTSSIQKRDIITSSSTSFGLKVGAGTAAVAGTLVAAAHLYSPTFRARLGVSGKVGLVVMAGLSSFTIAAETDLLRGSRNPDKYISDLQGGPAAAKAELSSSKSLPLHQQLGNYVHDYPFRTIACTAVPMVGLIFLDQNRNPNIQFSQKIMHTRIYGQVTSVVLLLSTMAMYDYMSRRGRFE</sequence>
<feature type="transmembrane region" description="Helical" evidence="5">
    <location>
        <begin position="95"/>
        <end position="118"/>
    </location>
</feature>
<reference evidence="7 8" key="1">
    <citation type="journal article" date="2018" name="J. Invertebr. Pathol.">
        <title>New genotyping method for the causative agent of crayfish plague (Aphanomyces astaci) based on whole genome data.</title>
        <authorList>
            <person name="Minardi D."/>
            <person name="Studholme D.J."/>
            <person name="van der Giezen M."/>
            <person name="Pretto T."/>
            <person name="Oidtmann B."/>
        </authorList>
    </citation>
    <scope>NUCLEOTIDE SEQUENCE [LARGE SCALE GENOMIC DNA]</scope>
    <source>
        <strain evidence="7 8">KB13</strain>
    </source>
</reference>
<organism evidence="7 8">
    <name type="scientific">Aphanomyces astaci</name>
    <name type="common">Crayfish plague agent</name>
    <dbReference type="NCBI Taxonomy" id="112090"/>
    <lineage>
        <taxon>Eukaryota</taxon>
        <taxon>Sar</taxon>
        <taxon>Stramenopiles</taxon>
        <taxon>Oomycota</taxon>
        <taxon>Saprolegniomycetes</taxon>
        <taxon>Saprolegniales</taxon>
        <taxon>Verrucalvaceae</taxon>
        <taxon>Aphanomyces</taxon>
    </lineage>
</organism>
<dbReference type="AlphaFoldDB" id="A0A9X8E160"/>
<evidence type="ECO:0000256" key="5">
    <source>
        <dbReference type="SAM" id="Phobius"/>
    </source>
</evidence>
<evidence type="ECO:0000313" key="7">
    <source>
        <dbReference type="EMBL" id="RLO07147.1"/>
    </source>
</evidence>
<evidence type="ECO:0000259" key="6">
    <source>
        <dbReference type="PROSITE" id="PS51503"/>
    </source>
</evidence>
<feature type="transmembrane region" description="Helical" evidence="5">
    <location>
        <begin position="166"/>
        <end position="183"/>
    </location>
</feature>
<proteinExistence type="predicted"/>
<comment type="caution">
    <text evidence="7">The sequence shown here is derived from an EMBL/GenBank/DDBJ whole genome shotgun (WGS) entry which is preliminary data.</text>
</comment>
<keyword evidence="3 5" id="KW-1133">Transmembrane helix</keyword>
<feature type="domain" description="HIG1" evidence="6">
    <location>
        <begin position="140"/>
        <end position="230"/>
    </location>
</feature>
<dbReference type="InterPro" id="IPR007667">
    <property type="entry name" value="Hypoxia_induced_domain"/>
</dbReference>
<name>A0A9X8E160_APHAT</name>
<comment type="subcellular location">
    <subcellularLocation>
        <location evidence="1">Mitochondrion</location>
    </subcellularLocation>
</comment>
<dbReference type="Pfam" id="PF04588">
    <property type="entry name" value="HIG_1_N"/>
    <property type="match status" value="1"/>
</dbReference>
<evidence type="ECO:0000256" key="2">
    <source>
        <dbReference type="ARBA" id="ARBA00022692"/>
    </source>
</evidence>
<evidence type="ECO:0000256" key="3">
    <source>
        <dbReference type="ARBA" id="ARBA00022989"/>
    </source>
</evidence>